<feature type="domain" description="Ferritin-like diiron" evidence="7">
    <location>
        <begin position="6"/>
        <end position="155"/>
    </location>
</feature>
<dbReference type="InterPro" id="IPR014034">
    <property type="entry name" value="Ferritin_CS"/>
</dbReference>
<accession>A0A7F5R2C1</accession>
<dbReference type="PANTHER" id="PTHR11431">
    <property type="entry name" value="FERRITIN"/>
    <property type="match status" value="1"/>
</dbReference>
<keyword evidence="2 6" id="KW-0409">Iron storage</keyword>
<dbReference type="KEGG" id="apln:108741076"/>
<feature type="binding site" evidence="5">
    <location>
        <position position="61"/>
    </location>
    <ligand>
        <name>Fe cation</name>
        <dbReference type="ChEBI" id="CHEBI:24875"/>
        <label>1</label>
    </ligand>
</feature>
<comment type="catalytic activity">
    <reaction evidence="6">
        <text>4 Fe(2+) + O2 + 4 H(+) = 4 Fe(3+) + 2 H2O</text>
        <dbReference type="Rhea" id="RHEA:11148"/>
        <dbReference type="ChEBI" id="CHEBI:15377"/>
        <dbReference type="ChEBI" id="CHEBI:15378"/>
        <dbReference type="ChEBI" id="CHEBI:15379"/>
        <dbReference type="ChEBI" id="CHEBI:29033"/>
        <dbReference type="ChEBI" id="CHEBI:29034"/>
        <dbReference type="EC" id="1.16.3.1"/>
    </reaction>
</comment>
<dbReference type="GO" id="GO:0008199">
    <property type="term" value="F:ferric iron binding"/>
    <property type="evidence" value="ECO:0007669"/>
    <property type="project" value="InterPro"/>
</dbReference>
<dbReference type="GeneID" id="108741076"/>
<dbReference type="CTD" id="32260"/>
<dbReference type="AlphaFoldDB" id="A0A7F5R2C1"/>
<sequence>MSLVRQNFSKECEDGINEQINLELFASYTYMAMASYYQRSDVALLGFYNYFKHSSDEEKEHALKFIEYMNKRGGKVVLQNISAPPVQEWPTVTEAMVAALDLEKKVNEKLLTLHHIASEQNDPNFVDFLETNYLQEQVDAIKEIGDHVTNLKRVGEGLGVYMFDQKLQED</sequence>
<comment type="function">
    <text evidence="6">Stores iron in a soluble, non-toxic, readily available form. Important for iron homeostasis. Iron is taken up in the ferrous form and deposited as ferric hydroxides after oxidation.</text>
</comment>
<evidence type="ECO:0000256" key="5">
    <source>
        <dbReference type="PIRSR" id="PIRSR601519-1"/>
    </source>
</evidence>
<dbReference type="PANTHER" id="PTHR11431:SF75">
    <property type="entry name" value="FERRITIN"/>
    <property type="match status" value="1"/>
</dbReference>
<reference evidence="9" key="1">
    <citation type="submission" date="2025-08" db="UniProtKB">
        <authorList>
            <consortium name="RefSeq"/>
        </authorList>
    </citation>
    <scope>IDENTIFICATION</scope>
    <source>
        <tissue evidence="9">Entire body</tissue>
    </source>
</reference>
<keyword evidence="8" id="KW-1185">Reference proteome</keyword>
<feature type="binding site" evidence="5">
    <location>
        <position position="23"/>
    </location>
    <ligand>
        <name>Fe cation</name>
        <dbReference type="ChEBI" id="CHEBI:24875"/>
        <label>1</label>
    </ligand>
</feature>
<dbReference type="CDD" id="cd01056">
    <property type="entry name" value="Euk_Ferritin"/>
    <property type="match status" value="1"/>
</dbReference>
<proteinExistence type="inferred from homology"/>
<evidence type="ECO:0000256" key="4">
    <source>
        <dbReference type="ARBA" id="ARBA00023004"/>
    </source>
</evidence>
<dbReference type="InterPro" id="IPR001519">
    <property type="entry name" value="Ferritin"/>
</dbReference>
<dbReference type="EC" id="1.16.3.1" evidence="6"/>
<dbReference type="InterPro" id="IPR012347">
    <property type="entry name" value="Ferritin-like"/>
</dbReference>
<dbReference type="Proteomes" id="UP000192223">
    <property type="component" value="Unplaced"/>
</dbReference>
<feature type="binding site" evidence="5">
    <location>
        <position position="103"/>
    </location>
    <ligand>
        <name>Fe cation</name>
        <dbReference type="ChEBI" id="CHEBI:24875"/>
        <label>1</label>
    </ligand>
</feature>
<dbReference type="FunFam" id="1.20.1260.10:FF:000002">
    <property type="entry name" value="Ferritin, mitochondrial"/>
    <property type="match status" value="1"/>
</dbReference>
<keyword evidence="4 5" id="KW-0408">Iron</keyword>
<keyword evidence="3 5" id="KW-0479">Metal-binding</keyword>
<protein>
    <recommendedName>
        <fullName evidence="6">Ferritin</fullName>
        <ecNumber evidence="6">1.16.3.1</ecNumber>
    </recommendedName>
</protein>
<evidence type="ECO:0000256" key="3">
    <source>
        <dbReference type="ARBA" id="ARBA00022723"/>
    </source>
</evidence>
<evidence type="ECO:0000259" key="7">
    <source>
        <dbReference type="PROSITE" id="PS50905"/>
    </source>
</evidence>
<keyword evidence="6" id="KW-0560">Oxidoreductase</keyword>
<dbReference type="OrthoDB" id="186462at2759"/>
<dbReference type="GO" id="GO:0006879">
    <property type="term" value="P:intracellular iron ion homeostasis"/>
    <property type="evidence" value="ECO:0007669"/>
    <property type="project" value="UniProtKB-KW"/>
</dbReference>
<feature type="binding site" evidence="5">
    <location>
        <position position="58"/>
    </location>
    <ligand>
        <name>Fe cation</name>
        <dbReference type="ChEBI" id="CHEBI:24875"/>
        <label>1</label>
    </ligand>
</feature>
<dbReference type="InterPro" id="IPR008331">
    <property type="entry name" value="Ferritin_DPS_dom"/>
</dbReference>
<organism evidence="8 9">
    <name type="scientific">Agrilus planipennis</name>
    <name type="common">Emerald ash borer</name>
    <name type="synonym">Agrilus marcopoli</name>
    <dbReference type="NCBI Taxonomy" id="224129"/>
    <lineage>
        <taxon>Eukaryota</taxon>
        <taxon>Metazoa</taxon>
        <taxon>Ecdysozoa</taxon>
        <taxon>Arthropoda</taxon>
        <taxon>Hexapoda</taxon>
        <taxon>Insecta</taxon>
        <taxon>Pterygota</taxon>
        <taxon>Neoptera</taxon>
        <taxon>Endopterygota</taxon>
        <taxon>Coleoptera</taxon>
        <taxon>Polyphaga</taxon>
        <taxon>Elateriformia</taxon>
        <taxon>Buprestoidea</taxon>
        <taxon>Buprestidae</taxon>
        <taxon>Agrilinae</taxon>
        <taxon>Agrilus</taxon>
    </lineage>
</organism>
<dbReference type="PROSITE" id="PS50905">
    <property type="entry name" value="FERRITIN_LIKE"/>
    <property type="match status" value="1"/>
</dbReference>
<dbReference type="FunCoup" id="A0A7F5R2C1">
    <property type="interactions" value="26"/>
</dbReference>
<dbReference type="Pfam" id="PF00210">
    <property type="entry name" value="Ferritin"/>
    <property type="match status" value="1"/>
</dbReference>
<comment type="similarity">
    <text evidence="1 6">Belongs to the ferritin family.</text>
</comment>
<dbReference type="SUPFAM" id="SSF47240">
    <property type="entry name" value="Ferritin-like"/>
    <property type="match status" value="1"/>
</dbReference>
<evidence type="ECO:0000313" key="9">
    <source>
        <dbReference type="RefSeq" id="XP_025829457.1"/>
    </source>
</evidence>
<name>A0A7F5R2C1_AGRPL</name>
<dbReference type="GO" id="GO:0004322">
    <property type="term" value="F:ferroxidase activity"/>
    <property type="evidence" value="ECO:0007669"/>
    <property type="project" value="UniProtKB-EC"/>
</dbReference>
<dbReference type="GO" id="GO:0006826">
    <property type="term" value="P:iron ion transport"/>
    <property type="evidence" value="ECO:0007669"/>
    <property type="project" value="InterPro"/>
</dbReference>
<evidence type="ECO:0000256" key="2">
    <source>
        <dbReference type="ARBA" id="ARBA00022434"/>
    </source>
</evidence>
<feature type="binding site" evidence="5">
    <location>
        <position position="137"/>
    </location>
    <ligand>
        <name>Fe cation</name>
        <dbReference type="ChEBI" id="CHEBI:24875"/>
        <label>1</label>
    </ligand>
</feature>
<evidence type="ECO:0000313" key="8">
    <source>
        <dbReference type="Proteomes" id="UP000192223"/>
    </source>
</evidence>
<evidence type="ECO:0000256" key="1">
    <source>
        <dbReference type="ARBA" id="ARBA00007513"/>
    </source>
</evidence>
<dbReference type="Gene3D" id="1.20.1260.10">
    <property type="match status" value="1"/>
</dbReference>
<evidence type="ECO:0000256" key="6">
    <source>
        <dbReference type="RuleBase" id="RU361145"/>
    </source>
</evidence>
<dbReference type="PROSITE" id="PS00204">
    <property type="entry name" value="FERRITIN_2"/>
    <property type="match status" value="1"/>
</dbReference>
<dbReference type="RefSeq" id="XP_025829457.1">
    <property type="nucleotide sequence ID" value="XM_025973672.1"/>
</dbReference>
<dbReference type="InterPro" id="IPR009078">
    <property type="entry name" value="Ferritin-like_SF"/>
</dbReference>
<dbReference type="GO" id="GO:0005737">
    <property type="term" value="C:cytoplasm"/>
    <property type="evidence" value="ECO:0007669"/>
    <property type="project" value="TreeGrafter"/>
</dbReference>
<dbReference type="InterPro" id="IPR009040">
    <property type="entry name" value="Ferritin-like_diiron"/>
</dbReference>
<dbReference type="GO" id="GO:0008198">
    <property type="term" value="F:ferrous iron binding"/>
    <property type="evidence" value="ECO:0007669"/>
    <property type="project" value="TreeGrafter"/>
</dbReference>
<gene>
    <name evidence="9" type="primary">LOC108741076</name>
</gene>
<dbReference type="InParanoid" id="A0A7F5R2C1"/>